<dbReference type="GO" id="GO:0006515">
    <property type="term" value="P:protein quality control for misfolded or incompletely synthesized proteins"/>
    <property type="evidence" value="ECO:0007669"/>
    <property type="project" value="TreeGrafter"/>
</dbReference>
<dbReference type="GO" id="GO:0004176">
    <property type="term" value="F:ATP-dependent peptidase activity"/>
    <property type="evidence" value="ECO:0007669"/>
    <property type="project" value="InterPro"/>
</dbReference>
<keyword evidence="4" id="KW-0378">Hydrolase</keyword>
<dbReference type="InterPro" id="IPR001907">
    <property type="entry name" value="ClpP"/>
</dbReference>
<gene>
    <name evidence="7" type="ORF">GGR21_000769</name>
</gene>
<dbReference type="SUPFAM" id="SSF52096">
    <property type="entry name" value="ClpP/crotonase"/>
    <property type="match status" value="1"/>
</dbReference>
<dbReference type="GO" id="GO:0009368">
    <property type="term" value="C:endopeptidase Clp complex"/>
    <property type="evidence" value="ECO:0007669"/>
    <property type="project" value="TreeGrafter"/>
</dbReference>
<protein>
    <recommendedName>
        <fullName evidence="6">ATP-dependent Clp protease proteolytic subunit</fullName>
    </recommendedName>
</protein>
<proteinExistence type="inferred from homology"/>
<dbReference type="CDD" id="cd07016">
    <property type="entry name" value="S14_ClpP_1"/>
    <property type="match status" value="1"/>
</dbReference>
<evidence type="ECO:0000256" key="5">
    <source>
        <dbReference type="ARBA" id="ARBA00022825"/>
    </source>
</evidence>
<evidence type="ECO:0000256" key="1">
    <source>
        <dbReference type="ARBA" id="ARBA00007039"/>
    </source>
</evidence>
<dbReference type="PANTHER" id="PTHR10381:SF70">
    <property type="entry name" value="ATP-DEPENDENT CLP PROTEASE PROTEOLYTIC SUBUNIT"/>
    <property type="match status" value="1"/>
</dbReference>
<evidence type="ECO:0000256" key="2">
    <source>
        <dbReference type="ARBA" id="ARBA00022490"/>
    </source>
</evidence>
<dbReference type="PRINTS" id="PR00127">
    <property type="entry name" value="CLPPROTEASEP"/>
</dbReference>
<dbReference type="Gene3D" id="3.90.226.10">
    <property type="entry name" value="2-enoyl-CoA Hydratase, Chain A, domain 1"/>
    <property type="match status" value="1"/>
</dbReference>
<dbReference type="EMBL" id="JACIEP010000002">
    <property type="protein sequence ID" value="MBB4034882.1"/>
    <property type="molecule type" value="Genomic_DNA"/>
</dbReference>
<dbReference type="InterPro" id="IPR023562">
    <property type="entry name" value="ClpP/TepA"/>
</dbReference>
<evidence type="ECO:0000256" key="4">
    <source>
        <dbReference type="ARBA" id="ARBA00022801"/>
    </source>
</evidence>
<comment type="similarity">
    <text evidence="1 6">Belongs to the peptidase S14 family.</text>
</comment>
<keyword evidence="2" id="KW-0963">Cytoplasm</keyword>
<sequence length="384" mass="42416">MKKLPFYMSAAAQGQNEKIPFSISASTESQTTLIRITGTIGWDTDSEIFRRQIDALSQQGIADAHLYLNGPGGSVFDAEEIVNIIQSVFKGKITGEGGALVASAYTRIAMICETFTMPENGMFMVHKPSGGVWGTANDLRSYLKLLEDKEKQYLDIYKAKVTDSTKLEQQWNAGDWWLTATEAKENGFISEVRGKAKIGSTTTAMIAACGCPQDRIPKINNSQKEENMDLKAMAKALGLPESATEAEINAAIEKGNQAQKDLETLKTAQAQKAKDELTAKIKKDVEKAVEEKRITADNSQKWIDALHKDYEGNKELLDSLEAVEKIPHKPSPGAHGTTTKATHMGKTFEELQEENPDALADLMEKDPDAYDAIYNNYLERKKLK</sequence>
<comment type="caution">
    <text evidence="7">The sequence shown here is derived from an EMBL/GenBank/DDBJ whole genome shotgun (WGS) entry which is preliminary data.</text>
</comment>
<evidence type="ECO:0000313" key="8">
    <source>
        <dbReference type="Proteomes" id="UP000555103"/>
    </source>
</evidence>
<dbReference type="AlphaFoldDB" id="A0A840CQP1"/>
<organism evidence="7 8">
    <name type="scientific">Dysgonomonas hofstadii</name>
    <dbReference type="NCBI Taxonomy" id="637886"/>
    <lineage>
        <taxon>Bacteria</taxon>
        <taxon>Pseudomonadati</taxon>
        <taxon>Bacteroidota</taxon>
        <taxon>Bacteroidia</taxon>
        <taxon>Bacteroidales</taxon>
        <taxon>Dysgonomonadaceae</taxon>
        <taxon>Dysgonomonas</taxon>
    </lineage>
</organism>
<accession>A0A840CQP1</accession>
<keyword evidence="5" id="KW-0720">Serine protease</keyword>
<evidence type="ECO:0000313" key="7">
    <source>
        <dbReference type="EMBL" id="MBB4034882.1"/>
    </source>
</evidence>
<dbReference type="GO" id="GO:0051117">
    <property type="term" value="F:ATPase binding"/>
    <property type="evidence" value="ECO:0007669"/>
    <property type="project" value="TreeGrafter"/>
</dbReference>
<dbReference type="Proteomes" id="UP000555103">
    <property type="component" value="Unassembled WGS sequence"/>
</dbReference>
<keyword evidence="8" id="KW-1185">Reference proteome</keyword>
<dbReference type="GO" id="GO:0004252">
    <property type="term" value="F:serine-type endopeptidase activity"/>
    <property type="evidence" value="ECO:0007669"/>
    <property type="project" value="InterPro"/>
</dbReference>
<reference evidence="7 8" key="1">
    <citation type="submission" date="2020-08" db="EMBL/GenBank/DDBJ databases">
        <title>Genomic Encyclopedia of Type Strains, Phase IV (KMG-IV): sequencing the most valuable type-strain genomes for metagenomic binning, comparative biology and taxonomic classification.</title>
        <authorList>
            <person name="Goeker M."/>
        </authorList>
    </citation>
    <scope>NUCLEOTIDE SEQUENCE [LARGE SCALE GENOMIC DNA]</scope>
    <source>
        <strain evidence="7 8">DSM 104969</strain>
    </source>
</reference>
<dbReference type="RefSeq" id="WP_183305818.1">
    <property type="nucleotide sequence ID" value="NZ_JACIEP010000002.1"/>
</dbReference>
<dbReference type="Pfam" id="PF00574">
    <property type="entry name" value="CLP_protease"/>
    <property type="match status" value="1"/>
</dbReference>
<evidence type="ECO:0000256" key="6">
    <source>
        <dbReference type="RuleBase" id="RU003567"/>
    </source>
</evidence>
<keyword evidence="3 7" id="KW-0645">Protease</keyword>
<name>A0A840CQP1_9BACT</name>
<dbReference type="InterPro" id="IPR029045">
    <property type="entry name" value="ClpP/crotonase-like_dom_sf"/>
</dbReference>
<dbReference type="PANTHER" id="PTHR10381">
    <property type="entry name" value="ATP-DEPENDENT CLP PROTEASE PROTEOLYTIC SUBUNIT"/>
    <property type="match status" value="1"/>
</dbReference>
<evidence type="ECO:0000256" key="3">
    <source>
        <dbReference type="ARBA" id="ARBA00022670"/>
    </source>
</evidence>